<dbReference type="SUPFAM" id="SSF143422">
    <property type="entry name" value="Transposase IS200-like"/>
    <property type="match status" value="1"/>
</dbReference>
<feature type="domain" description="Transposase IS200-like" evidence="1">
    <location>
        <begin position="10"/>
        <end position="135"/>
    </location>
</feature>
<dbReference type="PANTHER" id="PTHR34322:SF2">
    <property type="entry name" value="TRANSPOSASE IS200-LIKE DOMAIN-CONTAINING PROTEIN"/>
    <property type="match status" value="1"/>
</dbReference>
<name>A0ABX0XEM5_9BACT</name>
<keyword evidence="3" id="KW-1185">Reference proteome</keyword>
<reference evidence="2 3" key="1">
    <citation type="submission" date="2020-03" db="EMBL/GenBank/DDBJ databases">
        <title>Genomic Encyclopedia of Type Strains, Phase IV (KMG-IV): sequencing the most valuable type-strain genomes for metagenomic binning, comparative biology and taxonomic classification.</title>
        <authorList>
            <person name="Goeker M."/>
        </authorList>
    </citation>
    <scope>NUCLEOTIDE SEQUENCE [LARGE SCALE GENOMIC DNA]</scope>
    <source>
        <strain evidence="2 3">DSM 105096</strain>
    </source>
</reference>
<dbReference type="Gene3D" id="3.30.70.1290">
    <property type="entry name" value="Transposase IS200-like"/>
    <property type="match status" value="1"/>
</dbReference>
<dbReference type="Proteomes" id="UP000770785">
    <property type="component" value="Unassembled WGS sequence"/>
</dbReference>
<evidence type="ECO:0000313" key="3">
    <source>
        <dbReference type="Proteomes" id="UP000770785"/>
    </source>
</evidence>
<dbReference type="PANTHER" id="PTHR34322">
    <property type="entry name" value="TRANSPOSASE, Y1_TNP DOMAIN-CONTAINING"/>
    <property type="match status" value="1"/>
</dbReference>
<dbReference type="SMART" id="SM01321">
    <property type="entry name" value="Y1_Tnp"/>
    <property type="match status" value="1"/>
</dbReference>
<gene>
    <name evidence="2" type="ORF">GGR27_003268</name>
</gene>
<dbReference type="RefSeq" id="WP_168039150.1">
    <property type="nucleotide sequence ID" value="NZ_JAATJH010000006.1"/>
</dbReference>
<sequence length="201" mass="23525">MPQAPRPVIRPNAYYHIYNRGVNRRTIFRKDSDFLHFLMLCDKYLAQAGQLLSYALMRDHFHLTVLMNPAADIPPKLLRTEHTLGRTFGHLQNAYANYFNFKYGTVSGLFEARFERKEVDSLRYLLDLIVYQHRNPRKHGVVDDYRSYFWTSYQEFANPLVTCHVAKELTLAKFGGPQAFFAAHDTEVPFAMANFEFAFEV</sequence>
<dbReference type="InterPro" id="IPR002686">
    <property type="entry name" value="Transposase_17"/>
</dbReference>
<comment type="caution">
    <text evidence="2">The sequence shown here is derived from an EMBL/GenBank/DDBJ whole genome shotgun (WGS) entry which is preliminary data.</text>
</comment>
<evidence type="ECO:0000313" key="2">
    <source>
        <dbReference type="EMBL" id="NJC27750.1"/>
    </source>
</evidence>
<dbReference type="EMBL" id="JAATJH010000006">
    <property type="protein sequence ID" value="NJC27750.1"/>
    <property type="molecule type" value="Genomic_DNA"/>
</dbReference>
<protein>
    <submittedName>
        <fullName evidence="2">REP element-mobilizing transposase RayT</fullName>
    </submittedName>
</protein>
<dbReference type="InterPro" id="IPR036515">
    <property type="entry name" value="Transposase_17_sf"/>
</dbReference>
<organism evidence="2 3">
    <name type="scientific">Neolewinella antarctica</name>
    <dbReference type="NCBI Taxonomy" id="442734"/>
    <lineage>
        <taxon>Bacteria</taxon>
        <taxon>Pseudomonadati</taxon>
        <taxon>Bacteroidota</taxon>
        <taxon>Saprospiria</taxon>
        <taxon>Saprospirales</taxon>
        <taxon>Lewinellaceae</taxon>
        <taxon>Neolewinella</taxon>
    </lineage>
</organism>
<evidence type="ECO:0000259" key="1">
    <source>
        <dbReference type="SMART" id="SM01321"/>
    </source>
</evidence>
<proteinExistence type="predicted"/>
<accession>A0ABX0XEM5</accession>